<dbReference type="EMBL" id="JH711582">
    <property type="protein sequence ID" value="EIW78247.1"/>
    <property type="molecule type" value="Genomic_DNA"/>
</dbReference>
<evidence type="ECO:0000313" key="1">
    <source>
        <dbReference type="EMBL" id="EIW78247.1"/>
    </source>
</evidence>
<dbReference type="AlphaFoldDB" id="A0A5M3MGQ9"/>
<dbReference type="GeneID" id="19209297"/>
<gene>
    <name evidence="1" type="ORF">CONPUDRAFT_74984</name>
</gene>
<comment type="caution">
    <text evidence="1">The sequence shown here is derived from an EMBL/GenBank/DDBJ whole genome shotgun (WGS) entry which is preliminary data.</text>
</comment>
<proteinExistence type="predicted"/>
<dbReference type="Proteomes" id="UP000053558">
    <property type="component" value="Unassembled WGS sequence"/>
</dbReference>
<accession>A0A5M3MGQ9</accession>
<dbReference type="RefSeq" id="XP_007771164.1">
    <property type="nucleotide sequence ID" value="XM_007772974.1"/>
</dbReference>
<reference evidence="2" key="1">
    <citation type="journal article" date="2012" name="Science">
        <title>The Paleozoic origin of enzymatic lignin decomposition reconstructed from 31 fungal genomes.</title>
        <authorList>
            <person name="Floudas D."/>
            <person name="Binder M."/>
            <person name="Riley R."/>
            <person name="Barry K."/>
            <person name="Blanchette R.A."/>
            <person name="Henrissat B."/>
            <person name="Martinez A.T."/>
            <person name="Otillar R."/>
            <person name="Spatafora J.W."/>
            <person name="Yadav J.S."/>
            <person name="Aerts A."/>
            <person name="Benoit I."/>
            <person name="Boyd A."/>
            <person name="Carlson A."/>
            <person name="Copeland A."/>
            <person name="Coutinho P.M."/>
            <person name="de Vries R.P."/>
            <person name="Ferreira P."/>
            <person name="Findley K."/>
            <person name="Foster B."/>
            <person name="Gaskell J."/>
            <person name="Glotzer D."/>
            <person name="Gorecki P."/>
            <person name="Heitman J."/>
            <person name="Hesse C."/>
            <person name="Hori C."/>
            <person name="Igarashi K."/>
            <person name="Jurgens J.A."/>
            <person name="Kallen N."/>
            <person name="Kersten P."/>
            <person name="Kohler A."/>
            <person name="Kuees U."/>
            <person name="Kumar T.K.A."/>
            <person name="Kuo A."/>
            <person name="LaButti K."/>
            <person name="Larrondo L.F."/>
            <person name="Lindquist E."/>
            <person name="Ling A."/>
            <person name="Lombard V."/>
            <person name="Lucas S."/>
            <person name="Lundell T."/>
            <person name="Martin R."/>
            <person name="McLaughlin D.J."/>
            <person name="Morgenstern I."/>
            <person name="Morin E."/>
            <person name="Murat C."/>
            <person name="Nagy L.G."/>
            <person name="Nolan M."/>
            <person name="Ohm R.A."/>
            <person name="Patyshakuliyeva A."/>
            <person name="Rokas A."/>
            <person name="Ruiz-Duenas F.J."/>
            <person name="Sabat G."/>
            <person name="Salamov A."/>
            <person name="Samejima M."/>
            <person name="Schmutz J."/>
            <person name="Slot J.C."/>
            <person name="St John F."/>
            <person name="Stenlid J."/>
            <person name="Sun H."/>
            <person name="Sun S."/>
            <person name="Syed K."/>
            <person name="Tsang A."/>
            <person name="Wiebenga A."/>
            <person name="Young D."/>
            <person name="Pisabarro A."/>
            <person name="Eastwood D.C."/>
            <person name="Martin F."/>
            <person name="Cullen D."/>
            <person name="Grigoriev I.V."/>
            <person name="Hibbett D.S."/>
        </authorList>
    </citation>
    <scope>NUCLEOTIDE SEQUENCE [LARGE SCALE GENOMIC DNA]</scope>
    <source>
        <strain evidence="2">RWD-64-598 SS2</strain>
    </source>
</reference>
<sequence>MFLHARVRDCSMKAPPAKETGRWAWRNIARVACAQIRTAGKHGRTRSQWWWTTWLAGNKEQLSARYCCPRSTPIGPSEQALPRHRHQRSLFSLAPGGSPSVACFSALKSVSPRSWIRIVSWVDPSSTYTMESTSRPYVIIIRNSWIMGYLMDSTAAERDMETYLEALEGRCRPRQVAESHGRPVTKIIRDEGPVAGNVDGCSCQARRRRT</sequence>
<keyword evidence="2" id="KW-1185">Reference proteome</keyword>
<evidence type="ECO:0000313" key="2">
    <source>
        <dbReference type="Proteomes" id="UP000053558"/>
    </source>
</evidence>
<organism evidence="1 2">
    <name type="scientific">Coniophora puteana (strain RWD-64-598)</name>
    <name type="common">Brown rot fungus</name>
    <dbReference type="NCBI Taxonomy" id="741705"/>
    <lineage>
        <taxon>Eukaryota</taxon>
        <taxon>Fungi</taxon>
        <taxon>Dikarya</taxon>
        <taxon>Basidiomycota</taxon>
        <taxon>Agaricomycotina</taxon>
        <taxon>Agaricomycetes</taxon>
        <taxon>Agaricomycetidae</taxon>
        <taxon>Boletales</taxon>
        <taxon>Coniophorineae</taxon>
        <taxon>Coniophoraceae</taxon>
        <taxon>Coniophora</taxon>
    </lineage>
</organism>
<protein>
    <submittedName>
        <fullName evidence="1">Uncharacterized protein</fullName>
    </submittedName>
</protein>
<name>A0A5M3MGQ9_CONPW</name>
<dbReference type="KEGG" id="cput:CONPUDRAFT_74984"/>